<evidence type="ECO:0000256" key="2">
    <source>
        <dbReference type="ARBA" id="ARBA00023002"/>
    </source>
</evidence>
<dbReference type="InterPro" id="IPR020843">
    <property type="entry name" value="ER"/>
</dbReference>
<evidence type="ECO:0000256" key="1">
    <source>
        <dbReference type="ARBA" id="ARBA00022857"/>
    </source>
</evidence>
<keyword evidence="2" id="KW-0560">Oxidoreductase</keyword>
<dbReference type="OrthoDB" id="3509362at2759"/>
<dbReference type="Proteomes" id="UP000095751">
    <property type="component" value="Unassembled WGS sequence"/>
</dbReference>
<dbReference type="Gene3D" id="3.40.50.720">
    <property type="entry name" value="NAD(P)-binding Rossmann-like Domain"/>
    <property type="match status" value="1"/>
</dbReference>
<dbReference type="SMART" id="SM00829">
    <property type="entry name" value="PKS_ER"/>
    <property type="match status" value="1"/>
</dbReference>
<dbReference type="InterPro" id="IPR036291">
    <property type="entry name" value="NAD(P)-bd_dom_sf"/>
</dbReference>
<accession>A0A1E7FGJ1</accession>
<dbReference type="Gene3D" id="3.90.180.10">
    <property type="entry name" value="Medium-chain alcohol dehydrogenases, catalytic domain"/>
    <property type="match status" value="2"/>
</dbReference>
<proteinExistence type="predicted"/>
<dbReference type="SUPFAM" id="SSF51735">
    <property type="entry name" value="NAD(P)-binding Rossmann-fold domains"/>
    <property type="match status" value="1"/>
</dbReference>
<dbReference type="InParanoid" id="A0A1E7FGJ1"/>
<keyword evidence="6" id="KW-1185">Reference proteome</keyword>
<dbReference type="EMBL" id="KV784357">
    <property type="protein sequence ID" value="OEU17257.1"/>
    <property type="molecule type" value="Genomic_DNA"/>
</dbReference>
<evidence type="ECO:0000256" key="3">
    <source>
        <dbReference type="SAM" id="MobiDB-lite"/>
    </source>
</evidence>
<reference evidence="5 6" key="1">
    <citation type="submission" date="2016-09" db="EMBL/GenBank/DDBJ databases">
        <title>Extensive genetic diversity and differential bi-allelic expression allows diatom success in the polar Southern Ocean.</title>
        <authorList>
            <consortium name="DOE Joint Genome Institute"/>
            <person name="Mock T."/>
            <person name="Otillar R.P."/>
            <person name="Strauss J."/>
            <person name="Dupont C."/>
            <person name="Frickenhaus S."/>
            <person name="Maumus F."/>
            <person name="Mcmullan M."/>
            <person name="Sanges R."/>
            <person name="Schmutz J."/>
            <person name="Toseland A."/>
            <person name="Valas R."/>
            <person name="Veluchamy A."/>
            <person name="Ward B.J."/>
            <person name="Allen A."/>
            <person name="Barry K."/>
            <person name="Falciatore A."/>
            <person name="Ferrante M."/>
            <person name="Fortunato A.E."/>
            <person name="Gloeckner G."/>
            <person name="Gruber A."/>
            <person name="Hipkin R."/>
            <person name="Janech M."/>
            <person name="Kroth P."/>
            <person name="Leese F."/>
            <person name="Lindquist E."/>
            <person name="Lyon B.R."/>
            <person name="Martin J."/>
            <person name="Mayer C."/>
            <person name="Parker M."/>
            <person name="Quesneville H."/>
            <person name="Raymond J."/>
            <person name="Uhlig C."/>
            <person name="Valentin K.U."/>
            <person name="Worden A.Z."/>
            <person name="Armbrust E.V."/>
            <person name="Bowler C."/>
            <person name="Green B."/>
            <person name="Moulton V."/>
            <person name="Van Oosterhout C."/>
            <person name="Grigoriev I."/>
        </authorList>
    </citation>
    <scope>NUCLEOTIDE SEQUENCE [LARGE SCALE GENOMIC DNA]</scope>
    <source>
        <strain evidence="5 6">CCMP1102</strain>
    </source>
</reference>
<keyword evidence="1" id="KW-0521">NADP</keyword>
<dbReference type="PANTHER" id="PTHR48106">
    <property type="entry name" value="QUINONE OXIDOREDUCTASE PIG3-RELATED"/>
    <property type="match status" value="1"/>
</dbReference>
<name>A0A1E7FGJ1_9STRA</name>
<feature type="domain" description="Enoyl reductase (ER)" evidence="4">
    <location>
        <begin position="97"/>
        <end position="545"/>
    </location>
</feature>
<dbReference type="AlphaFoldDB" id="A0A1E7FGJ1"/>
<dbReference type="GO" id="GO:0005829">
    <property type="term" value="C:cytosol"/>
    <property type="evidence" value="ECO:0007669"/>
    <property type="project" value="TreeGrafter"/>
</dbReference>
<evidence type="ECO:0000313" key="6">
    <source>
        <dbReference type="Proteomes" id="UP000095751"/>
    </source>
</evidence>
<dbReference type="GO" id="GO:0035925">
    <property type="term" value="F:mRNA 3'-UTR AU-rich region binding"/>
    <property type="evidence" value="ECO:0007669"/>
    <property type="project" value="TreeGrafter"/>
</dbReference>
<evidence type="ECO:0000259" key="4">
    <source>
        <dbReference type="SMART" id="SM00829"/>
    </source>
</evidence>
<feature type="region of interest" description="Disordered" evidence="3">
    <location>
        <begin position="165"/>
        <end position="186"/>
    </location>
</feature>
<dbReference type="GO" id="GO:0070402">
    <property type="term" value="F:NADPH binding"/>
    <property type="evidence" value="ECO:0007669"/>
    <property type="project" value="TreeGrafter"/>
</dbReference>
<dbReference type="SUPFAM" id="SSF50129">
    <property type="entry name" value="GroES-like"/>
    <property type="match status" value="1"/>
</dbReference>
<evidence type="ECO:0000313" key="5">
    <source>
        <dbReference type="EMBL" id="OEU17257.1"/>
    </source>
</evidence>
<sequence>MANERQNHTKFIRVVVRILATVCCYYTYTYSILIPPIFEYSDAFAPSNLSILGLSTAKAKAKANGIIDTDIEQDCDVLLPAAEPPKAWMIPEGIKFGRLDRLKLLKQHQTTARKAFNVNQKNDGDNNDENDDDNVKIATKAIGLNFADIFTVLGLYSAANIARQQQKQKRDNNNNDKGNSNDSSFIPGLEFSGTIITDPTGTYQRYDRVCGFTRFGAYADIVSVPPTYLLPLPDHWSYAQGAGFIVQALTAWHGLVEIGRMPLLTSTENTNNTNDRPFIVIVHSAAGGVGLWASEIAARRGAIVLGIIGDKNKEQFFYNRIKHISSDSTVMIRGKERDFRYRLAQKLKEMHSSTTATTTANVTHTPPPLRACDDDDDALLDLLEMSKRGYGADIVMESLGGEYFRSSFDSLNDGGAIVTFGSSSYSTPGRGGFNIIRLIYRYVTRPKIDPGDPVSRNIRLSGFNLIFLTERTIQLRKELNECISCLSGRNVNAPVTEDINSNIDEDMTLDLVSPPLIGDTFDFRNEAVDAMEKLKGGKTAGKVVLINNSNNVGSI</sequence>
<dbReference type="PANTHER" id="PTHR48106:SF13">
    <property type="entry name" value="QUINONE OXIDOREDUCTASE-RELATED"/>
    <property type="match status" value="1"/>
</dbReference>
<dbReference type="InterPro" id="IPR011032">
    <property type="entry name" value="GroES-like_sf"/>
</dbReference>
<protein>
    <recommendedName>
        <fullName evidence="4">Enoyl reductase (ER) domain-containing protein</fullName>
    </recommendedName>
</protein>
<organism evidence="5 6">
    <name type="scientific">Fragilariopsis cylindrus CCMP1102</name>
    <dbReference type="NCBI Taxonomy" id="635003"/>
    <lineage>
        <taxon>Eukaryota</taxon>
        <taxon>Sar</taxon>
        <taxon>Stramenopiles</taxon>
        <taxon>Ochrophyta</taxon>
        <taxon>Bacillariophyta</taxon>
        <taxon>Bacillariophyceae</taxon>
        <taxon>Bacillariophycidae</taxon>
        <taxon>Bacillariales</taxon>
        <taxon>Bacillariaceae</taxon>
        <taxon>Fragilariopsis</taxon>
    </lineage>
</organism>
<dbReference type="KEGG" id="fcy:FRACYDRAFT_237667"/>
<dbReference type="GO" id="GO:0003960">
    <property type="term" value="F:quinone reductase (NADPH) activity"/>
    <property type="evidence" value="ECO:0007669"/>
    <property type="project" value="TreeGrafter"/>
</dbReference>
<gene>
    <name evidence="5" type="ORF">FRACYDRAFT_237667</name>
</gene>
<feature type="compositionally biased region" description="Low complexity" evidence="3">
    <location>
        <begin position="175"/>
        <end position="184"/>
    </location>
</feature>